<dbReference type="GO" id="GO:0006741">
    <property type="term" value="P:NADP+ biosynthetic process"/>
    <property type="evidence" value="ECO:0007669"/>
    <property type="project" value="InterPro"/>
</dbReference>
<gene>
    <name evidence="1" type="ORF">KM031_20700</name>
</gene>
<reference evidence="1" key="1">
    <citation type="submission" date="2021-06" db="EMBL/GenBank/DDBJ databases">
        <authorList>
            <person name="Lee C.-S."/>
            <person name="Jin L."/>
        </authorList>
    </citation>
    <scope>NUCLEOTIDE SEQUENCE</scope>
    <source>
        <strain evidence="1">Con5</strain>
        <plasmid evidence="1">p3</plasmid>
    </source>
</reference>
<dbReference type="InterPro" id="IPR016064">
    <property type="entry name" value="NAD/diacylglycerol_kinase_sf"/>
</dbReference>
<keyword evidence="1" id="KW-0418">Kinase</keyword>
<evidence type="ECO:0000313" key="2">
    <source>
        <dbReference type="Proteomes" id="UP000679352"/>
    </source>
</evidence>
<dbReference type="Gene3D" id="3.40.50.10330">
    <property type="entry name" value="Probable inorganic polyphosphate/atp-NAD kinase, domain 1"/>
    <property type="match status" value="1"/>
</dbReference>
<dbReference type="GO" id="GO:0005524">
    <property type="term" value="F:ATP binding"/>
    <property type="evidence" value="ECO:0007669"/>
    <property type="project" value="UniProtKB-ARBA"/>
</dbReference>
<dbReference type="InterPro" id="IPR002504">
    <property type="entry name" value="NADK"/>
</dbReference>
<dbReference type="GO" id="GO:0051287">
    <property type="term" value="F:NAD binding"/>
    <property type="evidence" value="ECO:0007669"/>
    <property type="project" value="UniProtKB-ARBA"/>
</dbReference>
<protein>
    <submittedName>
        <fullName evidence="1">ATP-NAD kinase family protein</fullName>
    </submittedName>
</protein>
<dbReference type="RefSeq" id="WP_215507611.1">
    <property type="nucleotide sequence ID" value="NZ_CP076364.1"/>
</dbReference>
<dbReference type="GO" id="GO:0003951">
    <property type="term" value="F:NAD+ kinase activity"/>
    <property type="evidence" value="ECO:0007669"/>
    <property type="project" value="InterPro"/>
</dbReference>
<dbReference type="EMBL" id="CP076364">
    <property type="protein sequence ID" value="QWK92843.1"/>
    <property type="molecule type" value="Genomic_DNA"/>
</dbReference>
<keyword evidence="1" id="KW-0808">Transferase</keyword>
<dbReference type="Pfam" id="PF20143">
    <property type="entry name" value="NAD_kinase_C"/>
    <property type="match status" value="1"/>
</dbReference>
<dbReference type="Proteomes" id="UP000679352">
    <property type="component" value="Plasmid p3"/>
</dbReference>
<keyword evidence="1" id="KW-0614">Plasmid</keyword>
<dbReference type="SUPFAM" id="SSF111331">
    <property type="entry name" value="NAD kinase/diacylglycerol kinase-like"/>
    <property type="match status" value="1"/>
</dbReference>
<dbReference type="KEGG" id="gfu:KM031_20700"/>
<dbReference type="PIRSF" id="PIRSF016907">
    <property type="entry name" value="Kin_ATP-NAD"/>
    <property type="match status" value="1"/>
</dbReference>
<dbReference type="AlphaFoldDB" id="A0A975S495"/>
<evidence type="ECO:0000313" key="1">
    <source>
        <dbReference type="EMBL" id="QWK92843.1"/>
    </source>
</evidence>
<dbReference type="Pfam" id="PF01513">
    <property type="entry name" value="NAD_kinase"/>
    <property type="match status" value="1"/>
</dbReference>
<proteinExistence type="predicted"/>
<organism evidence="1 2">
    <name type="scientific">Gemmobacter fulvus</name>
    <dbReference type="NCBI Taxonomy" id="2840474"/>
    <lineage>
        <taxon>Bacteria</taxon>
        <taxon>Pseudomonadati</taxon>
        <taxon>Pseudomonadota</taxon>
        <taxon>Alphaproteobacteria</taxon>
        <taxon>Rhodobacterales</taxon>
        <taxon>Paracoccaceae</taxon>
        <taxon>Gemmobacter</taxon>
    </lineage>
</organism>
<accession>A0A975S495</accession>
<dbReference type="InterPro" id="IPR011386">
    <property type="entry name" value="Put_ATP-NAD_kin"/>
</dbReference>
<dbReference type="InterPro" id="IPR017438">
    <property type="entry name" value="ATP-NAD_kinase_N"/>
</dbReference>
<name>A0A975S495_9RHOB</name>
<dbReference type="PANTHER" id="PTHR40697:SF2">
    <property type="entry name" value="ATP-NAD KINASE-RELATED"/>
    <property type="match status" value="1"/>
</dbReference>
<dbReference type="PANTHER" id="PTHR40697">
    <property type="entry name" value="ACETOIN CATABOLISM PROTEIN X"/>
    <property type="match status" value="1"/>
</dbReference>
<sequence length="381" mass="40040">MDIQRQQSSHGIVGPTLGLIVNPFSGLGGSVGLKGSDGFETVQEALRRGAVPQANRKAGQALQAIRNDLPQLRIVTADGAMGEWVAQGAEVIHRPDATHTTGNDTTAAAQAMSNHAVDLILFVGGDGTARDVAAGTASSIPILGVPAGVKMHSSVFAKTAKNAGRLAALFLAGSRDVTLREAEIMDLDEELIRQDRVSARLYGHVRSPYLERLSQNAKAGARPGEEATADAIARKVVSDMRPGCLYILGPGTTTRRVAMVLGLGATLLGVDAVVDGKLVGQDLDERGILDLMQGRETWLVVGVLGGQGSLFGRGNQQISAEVIRRVGRQRIIVMASVQKLIALGNQPLSVDTGDDAVDTMLTGHLRIQTGPDQQTIFAVQS</sequence>
<dbReference type="InterPro" id="IPR039065">
    <property type="entry name" value="AcoX-like"/>
</dbReference>
<geneLocation type="plasmid" evidence="1 2">
    <name>p3</name>
</geneLocation>
<keyword evidence="2" id="KW-1185">Reference proteome</keyword>